<feature type="region of interest" description="Disordered" evidence="1">
    <location>
        <begin position="170"/>
        <end position="201"/>
    </location>
</feature>
<organism evidence="2 3">
    <name type="scientific">Nitrospira moscoviensis</name>
    <dbReference type="NCBI Taxonomy" id="42253"/>
    <lineage>
        <taxon>Bacteria</taxon>
        <taxon>Pseudomonadati</taxon>
        <taxon>Nitrospirota</taxon>
        <taxon>Nitrospiria</taxon>
        <taxon>Nitrospirales</taxon>
        <taxon>Nitrospiraceae</taxon>
        <taxon>Nitrospira</taxon>
    </lineage>
</organism>
<feature type="compositionally biased region" description="Polar residues" evidence="1">
    <location>
        <begin position="11"/>
        <end position="21"/>
    </location>
</feature>
<dbReference type="Proteomes" id="UP000069205">
    <property type="component" value="Chromosome"/>
</dbReference>
<accession>A0A0K2GAJ0</accession>
<name>A0A0K2GAJ0_NITMO</name>
<dbReference type="STRING" id="42253.NITMOv2_1556"/>
<evidence type="ECO:0000313" key="3">
    <source>
        <dbReference type="Proteomes" id="UP000069205"/>
    </source>
</evidence>
<keyword evidence="3" id="KW-1185">Reference proteome</keyword>
<dbReference type="PATRIC" id="fig|42253.5.peg.1530"/>
<proteinExistence type="predicted"/>
<sequence length="201" mass="21504">MPPQSLPPSVPLNTPAVTPGTAQNVGLQVGWTVVYRDAKDRLQDGRIIEILDPSTNGRVNLDSGVTLPIANITAVKAVDQAGHCIAAWTVNPHGYDGSTSANPPMLTGPDRWFKRFRRLAELTSGITGDDPRFSSIMRLLDQCEEAYVQGHEYAFIQHARRVAALVNAPVSTPGSPARSGSAEPSQRAALRPSQSSDPSPT</sequence>
<protein>
    <submittedName>
        <fullName evidence="2">Uncharacterized protein</fullName>
    </submittedName>
</protein>
<dbReference type="AlphaFoldDB" id="A0A0K2GAJ0"/>
<gene>
    <name evidence="2" type="ORF">NITMOv2_1556</name>
</gene>
<feature type="compositionally biased region" description="Pro residues" evidence="1">
    <location>
        <begin position="1"/>
        <end position="10"/>
    </location>
</feature>
<feature type="compositionally biased region" description="Polar residues" evidence="1">
    <location>
        <begin position="192"/>
        <end position="201"/>
    </location>
</feature>
<feature type="region of interest" description="Disordered" evidence="1">
    <location>
        <begin position="1"/>
        <end position="21"/>
    </location>
</feature>
<dbReference type="EMBL" id="CP011801">
    <property type="protein sequence ID" value="ALA57981.1"/>
    <property type="molecule type" value="Genomic_DNA"/>
</dbReference>
<reference evidence="2 3" key="1">
    <citation type="journal article" date="2015" name="Proc. Natl. Acad. Sci. U.S.A.">
        <title>Expanded metabolic versatility of ubiquitous nitrite-oxidizing bacteria from the genus Nitrospira.</title>
        <authorList>
            <person name="Koch H."/>
            <person name="Lucker S."/>
            <person name="Albertsen M."/>
            <person name="Kitzinger K."/>
            <person name="Herbold C."/>
            <person name="Spieck E."/>
            <person name="Nielsen P.H."/>
            <person name="Wagner M."/>
            <person name="Daims H."/>
        </authorList>
    </citation>
    <scope>NUCLEOTIDE SEQUENCE [LARGE SCALE GENOMIC DNA]</scope>
    <source>
        <strain evidence="2 3">NSP M-1</strain>
    </source>
</reference>
<evidence type="ECO:0000256" key="1">
    <source>
        <dbReference type="SAM" id="MobiDB-lite"/>
    </source>
</evidence>
<dbReference type="KEGG" id="nmv:NITMOv2_1556"/>
<evidence type="ECO:0000313" key="2">
    <source>
        <dbReference type="EMBL" id="ALA57981.1"/>
    </source>
</evidence>